<accession>A0AAV8X2M6</accession>
<evidence type="ECO:0000313" key="1">
    <source>
        <dbReference type="EMBL" id="KAJ8932216.1"/>
    </source>
</evidence>
<name>A0AAV8X2M6_9CUCU</name>
<reference evidence="1" key="1">
    <citation type="journal article" date="2023" name="Insect Mol. Biol.">
        <title>Genome sequencing provides insights into the evolution of gene families encoding plant cell wall-degrading enzymes in longhorned beetles.</title>
        <authorList>
            <person name="Shin N.R."/>
            <person name="Okamura Y."/>
            <person name="Kirsch R."/>
            <person name="Pauchet Y."/>
        </authorList>
    </citation>
    <scope>NUCLEOTIDE SEQUENCE</scope>
    <source>
        <strain evidence="1">RBIC_L_NR</strain>
    </source>
</reference>
<keyword evidence="2" id="KW-1185">Reference proteome</keyword>
<evidence type="ECO:0000313" key="2">
    <source>
        <dbReference type="Proteomes" id="UP001162156"/>
    </source>
</evidence>
<proteinExistence type="predicted"/>
<organism evidence="1 2">
    <name type="scientific">Rhamnusium bicolor</name>
    <dbReference type="NCBI Taxonomy" id="1586634"/>
    <lineage>
        <taxon>Eukaryota</taxon>
        <taxon>Metazoa</taxon>
        <taxon>Ecdysozoa</taxon>
        <taxon>Arthropoda</taxon>
        <taxon>Hexapoda</taxon>
        <taxon>Insecta</taxon>
        <taxon>Pterygota</taxon>
        <taxon>Neoptera</taxon>
        <taxon>Endopterygota</taxon>
        <taxon>Coleoptera</taxon>
        <taxon>Polyphaga</taxon>
        <taxon>Cucujiformia</taxon>
        <taxon>Chrysomeloidea</taxon>
        <taxon>Cerambycidae</taxon>
        <taxon>Lepturinae</taxon>
        <taxon>Rhagiini</taxon>
        <taxon>Rhamnusium</taxon>
    </lineage>
</organism>
<sequence>MNKPTIFGLTNEFDGDSCISSYINNNFHERVVEDNENIEEEIFYIQTTFDMESTSVNTWPNKWVPKNFKLPLNNNLQEKLNNVQPQPDKENLETSHNKMASSRSSCTSCYVLI</sequence>
<dbReference type="AlphaFoldDB" id="A0AAV8X2M6"/>
<gene>
    <name evidence="1" type="ORF">NQ314_014836</name>
</gene>
<protein>
    <submittedName>
        <fullName evidence="1">Uncharacterized protein</fullName>
    </submittedName>
</protein>
<dbReference type="EMBL" id="JANEYF010004090">
    <property type="protein sequence ID" value="KAJ8932216.1"/>
    <property type="molecule type" value="Genomic_DNA"/>
</dbReference>
<comment type="caution">
    <text evidence="1">The sequence shown here is derived from an EMBL/GenBank/DDBJ whole genome shotgun (WGS) entry which is preliminary data.</text>
</comment>
<dbReference type="Proteomes" id="UP001162156">
    <property type="component" value="Unassembled WGS sequence"/>
</dbReference>